<dbReference type="GO" id="GO:0046983">
    <property type="term" value="F:protein dimerization activity"/>
    <property type="evidence" value="ECO:0007669"/>
    <property type="project" value="InterPro"/>
</dbReference>
<dbReference type="EMBL" id="CM007386">
    <property type="protein sequence ID" value="ONK66367.1"/>
    <property type="molecule type" value="Genomic_DNA"/>
</dbReference>
<reference evidence="3" key="1">
    <citation type="journal article" date="2017" name="Nat. Commun.">
        <title>The asparagus genome sheds light on the origin and evolution of a young Y chromosome.</title>
        <authorList>
            <person name="Harkess A."/>
            <person name="Zhou J."/>
            <person name="Xu C."/>
            <person name="Bowers J.E."/>
            <person name="Van der Hulst R."/>
            <person name="Ayyampalayam S."/>
            <person name="Mercati F."/>
            <person name="Riccardi P."/>
            <person name="McKain M.R."/>
            <person name="Kakrana A."/>
            <person name="Tang H."/>
            <person name="Ray J."/>
            <person name="Groenendijk J."/>
            <person name="Arikit S."/>
            <person name="Mathioni S.M."/>
            <person name="Nakano M."/>
            <person name="Shan H."/>
            <person name="Telgmann-Rauber A."/>
            <person name="Kanno A."/>
            <person name="Yue Z."/>
            <person name="Chen H."/>
            <person name="Li W."/>
            <person name="Chen Y."/>
            <person name="Xu X."/>
            <person name="Zhang Y."/>
            <person name="Luo S."/>
            <person name="Chen H."/>
            <person name="Gao J."/>
            <person name="Mao Z."/>
            <person name="Pires J.C."/>
            <person name="Luo M."/>
            <person name="Kudrna D."/>
            <person name="Wing R.A."/>
            <person name="Meyers B.C."/>
            <person name="Yi K."/>
            <person name="Kong H."/>
            <person name="Lavrijsen P."/>
            <person name="Sunseri F."/>
            <person name="Falavigna A."/>
            <person name="Ye Y."/>
            <person name="Leebens-Mack J.H."/>
            <person name="Chen G."/>
        </authorList>
    </citation>
    <scope>NUCLEOTIDE SEQUENCE [LARGE SCALE GENOMIC DNA]</scope>
    <source>
        <strain evidence="3">cv. DH0086</strain>
    </source>
</reference>
<dbReference type="InterPro" id="IPR044818">
    <property type="entry name" value="ILR3-like"/>
</dbReference>
<dbReference type="Proteomes" id="UP000243459">
    <property type="component" value="Chromosome 6"/>
</dbReference>
<feature type="compositionally biased region" description="Basic and acidic residues" evidence="1">
    <location>
        <begin position="42"/>
        <end position="51"/>
    </location>
</feature>
<dbReference type="AlphaFoldDB" id="A0A5P1EMG8"/>
<keyword evidence="3" id="KW-1185">Reference proteome</keyword>
<dbReference type="GO" id="GO:0003700">
    <property type="term" value="F:DNA-binding transcription factor activity"/>
    <property type="evidence" value="ECO:0007669"/>
    <property type="project" value="InterPro"/>
</dbReference>
<evidence type="ECO:0000313" key="3">
    <source>
        <dbReference type="Proteomes" id="UP000243459"/>
    </source>
</evidence>
<organism evidence="2 3">
    <name type="scientific">Asparagus officinalis</name>
    <name type="common">Garden asparagus</name>
    <dbReference type="NCBI Taxonomy" id="4686"/>
    <lineage>
        <taxon>Eukaryota</taxon>
        <taxon>Viridiplantae</taxon>
        <taxon>Streptophyta</taxon>
        <taxon>Embryophyta</taxon>
        <taxon>Tracheophyta</taxon>
        <taxon>Spermatophyta</taxon>
        <taxon>Magnoliopsida</taxon>
        <taxon>Liliopsida</taxon>
        <taxon>Asparagales</taxon>
        <taxon>Asparagaceae</taxon>
        <taxon>Asparagoideae</taxon>
        <taxon>Asparagus</taxon>
    </lineage>
</organism>
<accession>A0A5P1EMG8</accession>
<feature type="compositionally biased region" description="Polar residues" evidence="1">
    <location>
        <begin position="25"/>
        <end position="39"/>
    </location>
</feature>
<dbReference type="PANTHER" id="PTHR46133:SF15">
    <property type="entry name" value="BHLH TRANSCRIPTION FACTOR"/>
    <property type="match status" value="1"/>
</dbReference>
<protein>
    <recommendedName>
        <fullName evidence="4">BHLH domain-containing protein</fullName>
    </recommendedName>
</protein>
<evidence type="ECO:0008006" key="4">
    <source>
        <dbReference type="Google" id="ProtNLM"/>
    </source>
</evidence>
<dbReference type="PANTHER" id="PTHR46133">
    <property type="entry name" value="BHLH TRANSCRIPTION FACTOR"/>
    <property type="match status" value="1"/>
</dbReference>
<sequence>MRNIGISSTSTRGRRRSPRGYSSTLAESMRSTRFSQLSSVLDPDKPPRSDKVSILGDAARLLMQLKTKAE</sequence>
<feature type="region of interest" description="Disordered" evidence="1">
    <location>
        <begin position="1"/>
        <end position="52"/>
    </location>
</feature>
<dbReference type="Gramene" id="ONK66367">
    <property type="protein sequence ID" value="ONK66367"/>
    <property type="gene ID" value="A4U43_C06F7000"/>
</dbReference>
<dbReference type="GO" id="GO:0006879">
    <property type="term" value="P:intracellular iron ion homeostasis"/>
    <property type="evidence" value="ECO:0007669"/>
    <property type="project" value="InterPro"/>
</dbReference>
<gene>
    <name evidence="2" type="ORF">A4U43_C06F7000</name>
</gene>
<feature type="compositionally biased region" description="Low complexity" evidence="1">
    <location>
        <begin position="1"/>
        <end position="11"/>
    </location>
</feature>
<name>A0A5P1EMG8_ASPOF</name>
<evidence type="ECO:0000313" key="2">
    <source>
        <dbReference type="EMBL" id="ONK66367.1"/>
    </source>
</evidence>
<proteinExistence type="predicted"/>
<evidence type="ECO:0000256" key="1">
    <source>
        <dbReference type="SAM" id="MobiDB-lite"/>
    </source>
</evidence>